<dbReference type="Proteomes" id="UP000293045">
    <property type="component" value="Unassembled WGS sequence"/>
</dbReference>
<keyword evidence="3" id="KW-0645">Protease</keyword>
<dbReference type="GO" id="GO:0005829">
    <property type="term" value="C:cytosol"/>
    <property type="evidence" value="ECO:0007669"/>
    <property type="project" value="TreeGrafter"/>
</dbReference>
<evidence type="ECO:0000256" key="2">
    <source>
        <dbReference type="ARBA" id="ARBA00012759"/>
    </source>
</evidence>
<comment type="catalytic activity">
    <reaction evidence="1">
        <text>Thiol-dependent hydrolysis of ester, thioester, amide, peptide and isopeptide bonds formed by the C-terminal Gly of ubiquitin (a 76-residue protein attached to proteins as an intracellular targeting signal).</text>
        <dbReference type="EC" id="3.4.19.12"/>
    </reaction>
</comment>
<dbReference type="InterPro" id="IPR050164">
    <property type="entry name" value="Peptidase_C19"/>
</dbReference>
<dbReference type="PROSITE" id="PS50235">
    <property type="entry name" value="USP_3"/>
    <property type="match status" value="1"/>
</dbReference>
<protein>
    <recommendedName>
        <fullName evidence="2">ubiquitinyl hydrolase 1</fullName>
        <ecNumber evidence="2">3.4.19.12</ecNumber>
    </recommendedName>
</protein>
<dbReference type="GO" id="GO:0006508">
    <property type="term" value="P:proteolysis"/>
    <property type="evidence" value="ECO:0007669"/>
    <property type="project" value="UniProtKB-KW"/>
</dbReference>
<dbReference type="Pfam" id="PF00443">
    <property type="entry name" value="UCH"/>
    <property type="match status" value="1"/>
</dbReference>
<reference evidence="8 9" key="1">
    <citation type="submission" date="2017-12" db="EMBL/GenBank/DDBJ databases">
        <authorList>
            <person name="Pombert J.-F."/>
            <person name="Haag K.L."/>
            <person name="Ebert D."/>
        </authorList>
    </citation>
    <scope>NUCLEOTIDE SEQUENCE [LARGE SCALE GENOMIC DNA]</scope>
    <source>
        <strain evidence="8">IL-BN-2</strain>
    </source>
</reference>
<dbReference type="PANTHER" id="PTHR24006">
    <property type="entry name" value="UBIQUITIN CARBOXYL-TERMINAL HYDROLASE"/>
    <property type="match status" value="1"/>
</dbReference>
<dbReference type="Gene3D" id="3.90.70.10">
    <property type="entry name" value="Cysteine proteinases"/>
    <property type="match status" value="1"/>
</dbReference>
<evidence type="ECO:0000256" key="1">
    <source>
        <dbReference type="ARBA" id="ARBA00000707"/>
    </source>
</evidence>
<dbReference type="InterPro" id="IPR028889">
    <property type="entry name" value="USP"/>
</dbReference>
<evidence type="ECO:0000256" key="5">
    <source>
        <dbReference type="ARBA" id="ARBA00022801"/>
    </source>
</evidence>
<dbReference type="PROSITE" id="PS00973">
    <property type="entry name" value="USP_2"/>
    <property type="match status" value="1"/>
</dbReference>
<dbReference type="GO" id="GO:0004843">
    <property type="term" value="F:cysteine-type deubiquitinase activity"/>
    <property type="evidence" value="ECO:0007669"/>
    <property type="project" value="UniProtKB-EC"/>
</dbReference>
<evidence type="ECO:0000259" key="7">
    <source>
        <dbReference type="PROSITE" id="PS50235"/>
    </source>
</evidence>
<comment type="caution">
    <text evidence="8">The sequence shown here is derived from an EMBL/GenBank/DDBJ whole genome shotgun (WGS) entry which is preliminary data.</text>
</comment>
<name>A0A4Q9LHS7_9MICR</name>
<dbReference type="AlphaFoldDB" id="A0A4Q9LHS7"/>
<gene>
    <name evidence="8" type="ORF">CWI39_0282p0020</name>
</gene>
<evidence type="ECO:0000313" key="9">
    <source>
        <dbReference type="Proteomes" id="UP000293045"/>
    </source>
</evidence>
<keyword evidence="6" id="KW-0788">Thiol protease</keyword>
<dbReference type="GO" id="GO:0005634">
    <property type="term" value="C:nucleus"/>
    <property type="evidence" value="ECO:0007669"/>
    <property type="project" value="TreeGrafter"/>
</dbReference>
<sequence length="328" mass="38474">MRFEYLIIIIYKTISSSKSRKRPRLDQNANPELENTTNICYFNSLLQCLYNSQSFFDFITKEKNKDSNGVTSNMRKVITYMSKAKEPIDMFSQLKNILYNLKKSDADNMLTQQDVSELFVFIIDKMFDETRIIGNLDKENFLQSIYTTKIIALFYSHFYCRITCQKCQKCQNFNNRDEIRNIFYVEKAKSVQAAIDESTLTSENIKKDCEKCKISCLHKKESQINYQSQIITICIKIYNNNLQKINDKIFIEEKIVLSGTNFTLVGFIEHRGNFLSSGHYIAYASKNGTLVRFNDSSNKELKKEQKESILKKGYTFMLFYEKIQNTSK</sequence>
<dbReference type="EC" id="3.4.19.12" evidence="2"/>
<dbReference type="CDD" id="cd02257">
    <property type="entry name" value="Peptidase_C19"/>
    <property type="match status" value="1"/>
</dbReference>
<dbReference type="PANTHER" id="PTHR24006:SF687">
    <property type="entry name" value="UBIQUITIN CARBOXYL-TERMINAL HYDROLASE 10"/>
    <property type="match status" value="1"/>
</dbReference>
<dbReference type="SUPFAM" id="SSF54001">
    <property type="entry name" value="Cysteine proteinases"/>
    <property type="match status" value="1"/>
</dbReference>
<dbReference type="InterPro" id="IPR018200">
    <property type="entry name" value="USP_CS"/>
</dbReference>
<dbReference type="VEuPathDB" id="MicrosporidiaDB:CWI36_0707p0020"/>
<proteinExistence type="predicted"/>
<feature type="domain" description="USP" evidence="7">
    <location>
        <begin position="31"/>
        <end position="323"/>
    </location>
</feature>
<keyword evidence="4" id="KW-0833">Ubl conjugation pathway</keyword>
<organism evidence="8 9">
    <name type="scientific">Hamiltosporidium magnivora</name>
    <dbReference type="NCBI Taxonomy" id="148818"/>
    <lineage>
        <taxon>Eukaryota</taxon>
        <taxon>Fungi</taxon>
        <taxon>Fungi incertae sedis</taxon>
        <taxon>Microsporidia</taxon>
        <taxon>Dubosqiidae</taxon>
        <taxon>Hamiltosporidium</taxon>
    </lineage>
</organism>
<dbReference type="EMBL" id="PIXR01000282">
    <property type="protein sequence ID" value="TBU07698.1"/>
    <property type="molecule type" value="Genomic_DNA"/>
</dbReference>
<accession>A0A4Q9LHS7</accession>
<evidence type="ECO:0000313" key="8">
    <source>
        <dbReference type="EMBL" id="TBU07698.1"/>
    </source>
</evidence>
<evidence type="ECO:0000256" key="4">
    <source>
        <dbReference type="ARBA" id="ARBA00022786"/>
    </source>
</evidence>
<dbReference type="InterPro" id="IPR001394">
    <property type="entry name" value="Peptidase_C19_UCH"/>
</dbReference>
<evidence type="ECO:0000256" key="3">
    <source>
        <dbReference type="ARBA" id="ARBA00022670"/>
    </source>
</evidence>
<dbReference type="GO" id="GO:0016579">
    <property type="term" value="P:protein deubiquitination"/>
    <property type="evidence" value="ECO:0007669"/>
    <property type="project" value="InterPro"/>
</dbReference>
<dbReference type="InterPro" id="IPR038765">
    <property type="entry name" value="Papain-like_cys_pep_sf"/>
</dbReference>
<evidence type="ECO:0000256" key="6">
    <source>
        <dbReference type="ARBA" id="ARBA00022807"/>
    </source>
</evidence>
<keyword evidence="5 8" id="KW-0378">Hydrolase</keyword>
<dbReference type="VEuPathDB" id="MicrosporidiaDB:CWI39_0282p0020"/>